<evidence type="ECO:0000313" key="2">
    <source>
        <dbReference type="EMBL" id="CAD8110822.1"/>
    </source>
</evidence>
<organism evidence="2 3">
    <name type="scientific">Paramecium sonneborni</name>
    <dbReference type="NCBI Taxonomy" id="65129"/>
    <lineage>
        <taxon>Eukaryota</taxon>
        <taxon>Sar</taxon>
        <taxon>Alveolata</taxon>
        <taxon>Ciliophora</taxon>
        <taxon>Intramacronucleata</taxon>
        <taxon>Oligohymenophorea</taxon>
        <taxon>Peniculida</taxon>
        <taxon>Parameciidae</taxon>
        <taxon>Paramecium</taxon>
    </lineage>
</organism>
<sequence>MEDKQAAMIIFLILVVMLALIVSVKLFNFFRDFDNQTQLEQNSFRNLILNILEKTILLSQFPYEKMKIAFDEISYQINSQYVGYRFQFDYKGNWKFCKYKQEKDQITIFENNSNKEYKKQGLDQQFEFFSNIEIVNDKNYFYNQPISQQQINNGDISVLNIYILHLNQNNLKAYLSNNSLEKISILFLPSFILDDWRKQPTTIEERFQKFLFYFEPIQYRVDILYKRLFFIWQNQKDTHIILVEINFDQNSIIIHNTFKDNQNQNYLELCRQLNFLKISSEIYPSICPLCRGKKLKSETYEACFLAYTYNQRNLENSFEKQSDLQQYIKDKLLKL</sequence>
<evidence type="ECO:0000313" key="3">
    <source>
        <dbReference type="Proteomes" id="UP000692954"/>
    </source>
</evidence>
<reference evidence="2" key="1">
    <citation type="submission" date="2021-01" db="EMBL/GenBank/DDBJ databases">
        <authorList>
            <consortium name="Genoscope - CEA"/>
            <person name="William W."/>
        </authorList>
    </citation>
    <scope>NUCLEOTIDE SEQUENCE</scope>
</reference>
<proteinExistence type="predicted"/>
<comment type="caution">
    <text evidence="2">The sequence shown here is derived from an EMBL/GenBank/DDBJ whole genome shotgun (WGS) entry which is preliminary data.</text>
</comment>
<feature type="transmembrane region" description="Helical" evidence="1">
    <location>
        <begin position="6"/>
        <end position="27"/>
    </location>
</feature>
<protein>
    <recommendedName>
        <fullName evidence="4">Transmembrane protein</fullName>
    </recommendedName>
</protein>
<keyword evidence="1" id="KW-0472">Membrane</keyword>
<name>A0A8S1Q5J3_9CILI</name>
<gene>
    <name evidence="2" type="ORF">PSON_ATCC_30995.1.T0960196</name>
</gene>
<keyword evidence="3" id="KW-1185">Reference proteome</keyword>
<evidence type="ECO:0008006" key="4">
    <source>
        <dbReference type="Google" id="ProtNLM"/>
    </source>
</evidence>
<dbReference type="EMBL" id="CAJJDN010000096">
    <property type="protein sequence ID" value="CAD8110822.1"/>
    <property type="molecule type" value="Genomic_DNA"/>
</dbReference>
<accession>A0A8S1Q5J3</accession>
<dbReference type="OrthoDB" id="311351at2759"/>
<dbReference type="Proteomes" id="UP000692954">
    <property type="component" value="Unassembled WGS sequence"/>
</dbReference>
<keyword evidence="1" id="KW-1133">Transmembrane helix</keyword>
<evidence type="ECO:0000256" key="1">
    <source>
        <dbReference type="SAM" id="Phobius"/>
    </source>
</evidence>
<keyword evidence="1" id="KW-0812">Transmembrane</keyword>
<dbReference type="AlphaFoldDB" id="A0A8S1Q5J3"/>